<dbReference type="SUPFAM" id="SSF51445">
    <property type="entry name" value="(Trans)glycosidases"/>
    <property type="match status" value="1"/>
</dbReference>
<evidence type="ECO:0000313" key="8">
    <source>
        <dbReference type="Proteomes" id="UP000559027"/>
    </source>
</evidence>
<comment type="caution">
    <text evidence="7">The sequence shown here is derived from an EMBL/GenBank/DDBJ whole genome shotgun (WGS) entry which is preliminary data.</text>
</comment>
<dbReference type="InterPro" id="IPR017853">
    <property type="entry name" value="GH"/>
</dbReference>
<feature type="transmembrane region" description="Helical" evidence="6">
    <location>
        <begin position="24"/>
        <end position="42"/>
    </location>
</feature>
<evidence type="ECO:0008006" key="9">
    <source>
        <dbReference type="Google" id="ProtNLM"/>
    </source>
</evidence>
<gene>
    <name evidence="7" type="ORF">D9756_002990</name>
</gene>
<evidence type="ECO:0000256" key="1">
    <source>
        <dbReference type="ARBA" id="ARBA00004141"/>
    </source>
</evidence>
<feature type="transmembrane region" description="Helical" evidence="6">
    <location>
        <begin position="153"/>
        <end position="171"/>
    </location>
</feature>
<dbReference type="Pfam" id="PF00230">
    <property type="entry name" value="MIP"/>
    <property type="match status" value="2"/>
</dbReference>
<comment type="subcellular location">
    <subcellularLocation>
        <location evidence="1">Membrane</location>
        <topology evidence="1">Multi-pass membrane protein</topology>
    </subcellularLocation>
</comment>
<comment type="similarity">
    <text evidence="2">Belongs to the MIP/aquaporin (TC 1.A.8) family.</text>
</comment>
<organism evidence="7 8">
    <name type="scientific">Leucocoprinus leucothites</name>
    <dbReference type="NCBI Taxonomy" id="201217"/>
    <lineage>
        <taxon>Eukaryota</taxon>
        <taxon>Fungi</taxon>
        <taxon>Dikarya</taxon>
        <taxon>Basidiomycota</taxon>
        <taxon>Agaricomycotina</taxon>
        <taxon>Agaricomycetes</taxon>
        <taxon>Agaricomycetidae</taxon>
        <taxon>Agaricales</taxon>
        <taxon>Agaricineae</taxon>
        <taxon>Agaricaceae</taxon>
        <taxon>Leucocoprinus</taxon>
    </lineage>
</organism>
<dbReference type="PANTHER" id="PTHR19139:SF199">
    <property type="entry name" value="MIP17260P"/>
    <property type="match status" value="1"/>
</dbReference>
<evidence type="ECO:0000256" key="2">
    <source>
        <dbReference type="ARBA" id="ARBA00006175"/>
    </source>
</evidence>
<dbReference type="PRINTS" id="PR00783">
    <property type="entry name" value="MINTRINSICP"/>
</dbReference>
<dbReference type="EMBL" id="JAACJO010000004">
    <property type="protein sequence ID" value="KAF5359569.1"/>
    <property type="molecule type" value="Genomic_DNA"/>
</dbReference>
<evidence type="ECO:0000256" key="6">
    <source>
        <dbReference type="SAM" id="Phobius"/>
    </source>
</evidence>
<dbReference type="InterPro" id="IPR000425">
    <property type="entry name" value="MIP"/>
</dbReference>
<sequence>MPLPPSFRHLKHPKLLFANFKNDLFASLLEFIGTTFFLLFAFGGAQATSAQIAASPASADNKVIQVFSISASFGLSLLVSAWIWFRVTGGLFNPDVAMCLFFVGALGFVRFVLYVGAELVGAIVAAAIVQALTKGPLSINTTLAQDINRTQGLFMEMFATCGLCLVVLMLAAEKHRATPFAPVGIGLTLFAGQLCVLNIILMIFSADKEEDDRWLTFYTGCAMNTARAFGPAVVSQFTNYHWIYWLGPGLGSLLASAIYALLKHYHYLKLNPDQAAENPKMSPEDPVRRLMDDHDESAQDGGGGSTQGNSKERENIQMTNQTEMNGVVAGPSRIGGEGRTSQPVDHLCFERLLPVTSIPSMCSFLRTWVQISLVLSLATNLARASPIDVDENVEPSIQDNNDMPFVNVEPDHTISLGKGSDCFPAIGFRMPLEPPLTLNGWWCSMSSEYAFVGFSYEVSECQSLNELKRDFTDIRQRFHGRYVRIYGACDRRGFYDDIINAAWQAGIGVHALIWFGFDGSNKWEARRDVLISTLHSNRFAKFVVRALQFGSEPLFDDVLSLNELAQQVREAKERLSDLHIPVTVSDLAYSFQKNGGARSVISAIDIIDAHMLPFFAQDASTARNAWPLVQRDLDWFVQNGQGKKIYLSQQIVLKNGWPSKTYPGVEPNNNRAVANVQNEHDYYNLLDAHCRYLKEVAGGGVGWFAHLYSDSQEPGYGIYGTRGDLKFPFNPRTAC</sequence>
<evidence type="ECO:0000256" key="4">
    <source>
        <dbReference type="ARBA" id="ARBA00022989"/>
    </source>
</evidence>
<feature type="transmembrane region" description="Helical" evidence="6">
    <location>
        <begin position="63"/>
        <end position="85"/>
    </location>
</feature>
<dbReference type="AlphaFoldDB" id="A0A8H5G717"/>
<accession>A0A8H5G717</accession>
<feature type="transmembrane region" description="Helical" evidence="6">
    <location>
        <begin position="183"/>
        <end position="204"/>
    </location>
</feature>
<dbReference type="PANTHER" id="PTHR19139">
    <property type="entry name" value="AQUAPORIN TRANSPORTER"/>
    <property type="match status" value="1"/>
</dbReference>
<dbReference type="SUPFAM" id="SSF81338">
    <property type="entry name" value="Aquaporin-like"/>
    <property type="match status" value="1"/>
</dbReference>
<name>A0A8H5G717_9AGAR</name>
<evidence type="ECO:0000313" key="7">
    <source>
        <dbReference type="EMBL" id="KAF5359569.1"/>
    </source>
</evidence>
<dbReference type="OrthoDB" id="77201at2759"/>
<feature type="transmembrane region" description="Helical" evidence="6">
    <location>
        <begin position="116"/>
        <end position="133"/>
    </location>
</feature>
<keyword evidence="8" id="KW-1185">Reference proteome</keyword>
<reference evidence="7 8" key="1">
    <citation type="journal article" date="2020" name="ISME J.">
        <title>Uncovering the hidden diversity of litter-decomposition mechanisms in mushroom-forming fungi.</title>
        <authorList>
            <person name="Floudas D."/>
            <person name="Bentzer J."/>
            <person name="Ahren D."/>
            <person name="Johansson T."/>
            <person name="Persson P."/>
            <person name="Tunlid A."/>
        </authorList>
    </citation>
    <scope>NUCLEOTIDE SEQUENCE [LARGE SCALE GENOMIC DNA]</scope>
    <source>
        <strain evidence="7 8">CBS 146.42</strain>
    </source>
</reference>
<keyword evidence="3 6" id="KW-0812">Transmembrane</keyword>
<evidence type="ECO:0000256" key="5">
    <source>
        <dbReference type="ARBA" id="ARBA00023136"/>
    </source>
</evidence>
<protein>
    <recommendedName>
        <fullName evidence="9">Glycoside hydrolase family 17 protein</fullName>
    </recommendedName>
</protein>
<dbReference type="Proteomes" id="UP000559027">
    <property type="component" value="Unassembled WGS sequence"/>
</dbReference>
<feature type="transmembrane region" description="Helical" evidence="6">
    <location>
        <begin position="242"/>
        <end position="262"/>
    </location>
</feature>
<dbReference type="InterPro" id="IPR034294">
    <property type="entry name" value="Aquaporin_transptr"/>
</dbReference>
<keyword evidence="5 6" id="KW-0472">Membrane</keyword>
<proteinExistence type="inferred from homology"/>
<dbReference type="InterPro" id="IPR023271">
    <property type="entry name" value="Aquaporin-like"/>
</dbReference>
<dbReference type="GO" id="GO:0005886">
    <property type="term" value="C:plasma membrane"/>
    <property type="evidence" value="ECO:0007669"/>
    <property type="project" value="TreeGrafter"/>
</dbReference>
<dbReference type="Gene3D" id="1.20.1080.10">
    <property type="entry name" value="Glycerol uptake facilitator protein"/>
    <property type="match status" value="1"/>
</dbReference>
<dbReference type="GO" id="GO:0015250">
    <property type="term" value="F:water channel activity"/>
    <property type="evidence" value="ECO:0007669"/>
    <property type="project" value="TreeGrafter"/>
</dbReference>
<keyword evidence="4 6" id="KW-1133">Transmembrane helix</keyword>
<evidence type="ECO:0000256" key="3">
    <source>
        <dbReference type="ARBA" id="ARBA00022692"/>
    </source>
</evidence>